<evidence type="ECO:0000259" key="2">
    <source>
        <dbReference type="Pfam" id="PF00171"/>
    </source>
</evidence>
<dbReference type="CDD" id="cd07129">
    <property type="entry name" value="ALDH_KGSADH"/>
    <property type="match status" value="1"/>
</dbReference>
<proteinExistence type="predicted"/>
<dbReference type="InterPro" id="IPR016162">
    <property type="entry name" value="Ald_DH_N"/>
</dbReference>
<evidence type="ECO:0000313" key="3">
    <source>
        <dbReference type="EMBL" id="NYI66680.1"/>
    </source>
</evidence>
<dbReference type="Proteomes" id="UP000539111">
    <property type="component" value="Unassembled WGS sequence"/>
</dbReference>
<comment type="caution">
    <text evidence="3">The sequence shown here is derived from an EMBL/GenBank/DDBJ whole genome shotgun (WGS) entry which is preliminary data.</text>
</comment>
<dbReference type="PANTHER" id="PTHR43353">
    <property type="entry name" value="SUCCINATE-SEMIALDEHYDE DEHYDROGENASE, MITOCHONDRIAL"/>
    <property type="match status" value="1"/>
</dbReference>
<accession>A0A7Z0AB85</accession>
<keyword evidence="1 3" id="KW-0560">Oxidoreductase</keyword>
<protein>
    <submittedName>
        <fullName evidence="3">NADP-dependent aldehyde dehydrogenase</fullName>
        <ecNumber evidence="3">1.2.1.4</ecNumber>
    </submittedName>
</protein>
<organism evidence="3 4">
    <name type="scientific">Spelaeicoccus albus</name>
    <dbReference type="NCBI Taxonomy" id="1280376"/>
    <lineage>
        <taxon>Bacteria</taxon>
        <taxon>Bacillati</taxon>
        <taxon>Actinomycetota</taxon>
        <taxon>Actinomycetes</taxon>
        <taxon>Micrococcales</taxon>
        <taxon>Brevibacteriaceae</taxon>
        <taxon>Spelaeicoccus</taxon>
    </lineage>
</organism>
<evidence type="ECO:0000313" key="4">
    <source>
        <dbReference type="Proteomes" id="UP000539111"/>
    </source>
</evidence>
<dbReference type="InterPro" id="IPR044151">
    <property type="entry name" value="ALDH_KGSADH"/>
</dbReference>
<evidence type="ECO:0000256" key="1">
    <source>
        <dbReference type="ARBA" id="ARBA00023002"/>
    </source>
</evidence>
<dbReference type="InterPro" id="IPR050740">
    <property type="entry name" value="Aldehyde_DH_Superfamily"/>
</dbReference>
<dbReference type="SUPFAM" id="SSF53720">
    <property type="entry name" value="ALDH-like"/>
    <property type="match status" value="1"/>
</dbReference>
<dbReference type="EMBL" id="JACBZP010000001">
    <property type="protein sequence ID" value="NYI66680.1"/>
    <property type="molecule type" value="Genomic_DNA"/>
</dbReference>
<reference evidence="3 4" key="1">
    <citation type="submission" date="2020-07" db="EMBL/GenBank/DDBJ databases">
        <title>Sequencing the genomes of 1000 actinobacteria strains.</title>
        <authorList>
            <person name="Klenk H.-P."/>
        </authorList>
    </citation>
    <scope>NUCLEOTIDE SEQUENCE [LARGE SCALE GENOMIC DNA]</scope>
    <source>
        <strain evidence="3 4">DSM 26341</strain>
    </source>
</reference>
<dbReference type="AlphaFoldDB" id="A0A7Z0AB85"/>
<dbReference type="PANTHER" id="PTHR43353:SF3">
    <property type="entry name" value="ALDEHYDE DEHYDROGENASE-RELATED"/>
    <property type="match status" value="1"/>
</dbReference>
<dbReference type="InterPro" id="IPR016161">
    <property type="entry name" value="Ald_DH/histidinol_DH"/>
</dbReference>
<dbReference type="InterPro" id="IPR016163">
    <property type="entry name" value="Ald_DH_C"/>
</dbReference>
<keyword evidence="4" id="KW-1185">Reference proteome</keyword>
<dbReference type="InterPro" id="IPR015590">
    <property type="entry name" value="Aldehyde_DH_dom"/>
</dbReference>
<feature type="domain" description="Aldehyde dehydrogenase" evidence="2">
    <location>
        <begin position="19"/>
        <end position="461"/>
    </location>
</feature>
<dbReference type="GO" id="GO:0033721">
    <property type="term" value="F:aldehyde dehydrogenase (NADP+) activity"/>
    <property type="evidence" value="ECO:0007669"/>
    <property type="project" value="UniProtKB-EC"/>
</dbReference>
<gene>
    <name evidence="3" type="ORF">BJY26_000986</name>
</gene>
<dbReference type="RefSeq" id="WP_179426185.1">
    <property type="nucleotide sequence ID" value="NZ_JACBZP010000001.1"/>
</dbReference>
<dbReference type="Gene3D" id="3.40.605.10">
    <property type="entry name" value="Aldehyde Dehydrogenase, Chain A, domain 1"/>
    <property type="match status" value="1"/>
</dbReference>
<dbReference type="EC" id="1.2.1.4" evidence="3"/>
<dbReference type="Pfam" id="PF00171">
    <property type="entry name" value="Aldedh"/>
    <property type="match status" value="1"/>
</dbReference>
<dbReference type="Gene3D" id="3.40.309.10">
    <property type="entry name" value="Aldehyde Dehydrogenase, Chain A, domain 2"/>
    <property type="match status" value="1"/>
</dbReference>
<name>A0A7Z0AB85_9MICO</name>
<sequence length="526" mass="54146">MTLTGKSLIAGHPVFGTAGTVNAVNPATDEQLEPRYGLVDEAAVADAAAAAADAFDTFRQTTPGRRADFLDRAADNIDAVGDELVPRTVAETALPEAVVRGELARTTNQLRLFATMLRDGGDFAARIDPAKPDRTPAPRVDIRQRQIAIGPVAVFGASNFPLAFSTAGGDTASALAAGCPVIVKAHSAHPGSTELVARAVSDAVSDAGLPAGVFSALFGSGPTVGQALVADPRIQAVGFTGSRSGGTALMKTAAERPCPIPVHAEMSSINPVFVLPAALAADPDALAAEFVASLTTRAGQLCTNPGLLFVPATPDGDVFADAAANAVRGATGQTMLTPGIQRAYASGKAELEGLSGVDLLAEGTEGDAANSPAPALFGTTSETFRATPRLQEEVFGAASLIVRYADIDDAVALAKSLQGQLTATIRFADDDHDAAAALMPVLERTVGRILFNGWPTGVEVGHAMVHGGPFPATSDSRTTSVGTLAIRRFQRPVSYQNVPEALLPDAVKPGNPWKLPRTVDGRIELP</sequence>